<evidence type="ECO:0008006" key="4">
    <source>
        <dbReference type="Google" id="ProtNLM"/>
    </source>
</evidence>
<dbReference type="EMBL" id="JACIDR010000002">
    <property type="protein sequence ID" value="MBB3972859.1"/>
    <property type="molecule type" value="Genomic_DNA"/>
</dbReference>
<evidence type="ECO:0000313" key="2">
    <source>
        <dbReference type="EMBL" id="MBB3972859.1"/>
    </source>
</evidence>
<organism evidence="2 3">
    <name type="scientific">Hansschlegelia beijingensis</name>
    <dbReference type="NCBI Taxonomy" id="1133344"/>
    <lineage>
        <taxon>Bacteria</taxon>
        <taxon>Pseudomonadati</taxon>
        <taxon>Pseudomonadota</taxon>
        <taxon>Alphaproteobacteria</taxon>
        <taxon>Hyphomicrobiales</taxon>
        <taxon>Methylopilaceae</taxon>
        <taxon>Hansschlegelia</taxon>
    </lineage>
</organism>
<proteinExistence type="predicted"/>
<feature type="signal peptide" evidence="1">
    <location>
        <begin position="1"/>
        <end position="21"/>
    </location>
</feature>
<dbReference type="SUPFAM" id="SSF55961">
    <property type="entry name" value="Bet v1-like"/>
    <property type="match status" value="1"/>
</dbReference>
<accession>A0A7W6GGK8</accession>
<keyword evidence="3" id="KW-1185">Reference proteome</keyword>
<dbReference type="Proteomes" id="UP000528964">
    <property type="component" value="Unassembled WGS sequence"/>
</dbReference>
<evidence type="ECO:0000256" key="1">
    <source>
        <dbReference type="SAM" id="SignalP"/>
    </source>
</evidence>
<dbReference type="InterPro" id="IPR023393">
    <property type="entry name" value="START-like_dom_sf"/>
</dbReference>
<reference evidence="2 3" key="1">
    <citation type="submission" date="2020-08" db="EMBL/GenBank/DDBJ databases">
        <title>Genomic Encyclopedia of Type Strains, Phase IV (KMG-IV): sequencing the most valuable type-strain genomes for metagenomic binning, comparative biology and taxonomic classification.</title>
        <authorList>
            <person name="Goeker M."/>
        </authorList>
    </citation>
    <scope>NUCLEOTIDE SEQUENCE [LARGE SCALE GENOMIC DNA]</scope>
    <source>
        <strain evidence="2 3">DSM 25481</strain>
    </source>
</reference>
<dbReference type="InterPro" id="IPR019587">
    <property type="entry name" value="Polyketide_cyclase/dehydratase"/>
</dbReference>
<dbReference type="Pfam" id="PF10604">
    <property type="entry name" value="Polyketide_cyc2"/>
    <property type="match status" value="1"/>
</dbReference>
<comment type="caution">
    <text evidence="2">The sequence shown here is derived from an EMBL/GenBank/DDBJ whole genome shotgun (WGS) entry which is preliminary data.</text>
</comment>
<dbReference type="CDD" id="cd07821">
    <property type="entry name" value="PYR_PYL_RCAR_like"/>
    <property type="match status" value="1"/>
</dbReference>
<protein>
    <recommendedName>
        <fullName evidence="4">SRPBCC family protein</fullName>
    </recommendedName>
</protein>
<keyword evidence="1" id="KW-0732">Signal</keyword>
<dbReference type="AlphaFoldDB" id="A0A7W6GGK8"/>
<evidence type="ECO:0000313" key="3">
    <source>
        <dbReference type="Proteomes" id="UP000528964"/>
    </source>
</evidence>
<dbReference type="PANTHER" id="PTHR39332:SF7">
    <property type="entry name" value="SRPBCC FAMILY PROTEIN"/>
    <property type="match status" value="1"/>
</dbReference>
<dbReference type="RefSeq" id="WP_183394736.1">
    <property type="nucleotide sequence ID" value="NZ_JACIDR010000002.1"/>
</dbReference>
<feature type="chain" id="PRO_5030893751" description="SRPBCC family protein" evidence="1">
    <location>
        <begin position="22"/>
        <end position="158"/>
    </location>
</feature>
<name>A0A7W6GGK8_9HYPH</name>
<dbReference type="PANTHER" id="PTHR39332">
    <property type="entry name" value="BLL4707 PROTEIN"/>
    <property type="match status" value="1"/>
</dbReference>
<sequence length="158" mass="16342">MLKRLFSAAALAALAASPALAAEVTEATPVNATPDKVWATIGGFCGIANWHPLVEACQLSTQGGKNIRTLSLKGGGAIVEEEVGRDDARMAYSYRILESPLPVESYVSTIQVEPSGSAGSTVTWTGSFQPKGASEADAKTVIDGIYVKGLAGIVDKST</sequence>
<gene>
    <name evidence="2" type="ORF">GGR24_001516</name>
</gene>
<dbReference type="Gene3D" id="3.30.530.20">
    <property type="match status" value="1"/>
</dbReference>